<proteinExistence type="predicted"/>
<sequence length="754" mass="80818">MFGQSINKLATVTSFVLLALAGCGGGGGGGGSPQVTIPPPTSGAEPVFTASNIQVLSSKSEMVTGGDVVVDIPLPRGVGASQVAVTSNGVAVPNTDLQISEKGTLRGLITGLKDGRNELQARYIPTGALVASVKVKNSPSSGPIFSGPHQRPWICETQASGLGTPPAEGPCQVEPRYDWYYKNTSGNFLPLASLGRPFPADLAQTTTIDDRTVDYIVRVESGTINESIYRIAILDDPTKPTSKPWAKDGRKPGLGWNGKLYMHFTGGAAPAYRSGSNDVSAPWRLSDSIISNKDDPLALGFAVAIATRFTFGTGQNDVVSAESAAMLKEHFIEDYGLPKFTIGLGPSGASMQLHLIAQNYPGIFDGIIPDRSFPDNFSILGDVVDCALLDNYYKTKTTANWDVNKRAAVDGHGKNATQTSCTTWLSYSTQWQDPTKGFNSVVPTSIRYNATTNPTGLRGDIWTSNINSFGIDPATGFARNGFDNVGIQYGLQALNAGQITTEEFLDLNEKVGGLDFDGKYVATRSAGNLTAIENAYRIGRMNSSSNLTLPIINYRSYIDDKADVHSFHRTFATMERLIKENGTRDNMAVWVIPGTGTANNPNLIRLGVTTMNEWLERIAADKSPTPYAKKVIANRPDSAADACWDTNGRRINEPWTTAGALGRQTTCAQLYPVNGDVRLAAGGPRTGDILKCQLKPVNAAEYRASITPAELARLNAIFPSGVCDWSKPSLNQVKPDADWLVFGEVPGTWSVLTQ</sequence>
<keyword evidence="4" id="KW-1185">Reference proteome</keyword>
<protein>
    <recommendedName>
        <fullName evidence="2">DUF6351 domain-containing protein</fullName>
    </recommendedName>
</protein>
<reference evidence="3 4" key="1">
    <citation type="submission" date="2015-03" db="EMBL/GenBank/DDBJ databases">
        <title>Genome sequence of Variovorax paradoxus TBEA6.</title>
        <authorList>
            <person name="Poehlein A."/>
            <person name="Schuldes J."/>
            <person name="Wuebbeler J.H."/>
            <person name="Hiessl S."/>
            <person name="Steinbuechel A."/>
            <person name="Daniel R."/>
        </authorList>
    </citation>
    <scope>NUCLEOTIDE SEQUENCE [LARGE SCALE GENOMIC DNA]</scope>
    <source>
        <strain evidence="3 4">TBEA6</strain>
    </source>
</reference>
<dbReference type="PATRIC" id="fig|34073.19.peg.6168"/>
<evidence type="ECO:0000313" key="3">
    <source>
        <dbReference type="EMBL" id="KLN52838.1"/>
    </source>
</evidence>
<gene>
    <name evidence="3" type="ORF">VPARA_60080</name>
</gene>
<organism evidence="3 4">
    <name type="scientific">Variovorax paradoxus</name>
    <dbReference type="NCBI Taxonomy" id="34073"/>
    <lineage>
        <taxon>Bacteria</taxon>
        <taxon>Pseudomonadati</taxon>
        <taxon>Pseudomonadota</taxon>
        <taxon>Betaproteobacteria</taxon>
        <taxon>Burkholderiales</taxon>
        <taxon>Comamonadaceae</taxon>
        <taxon>Variovorax</taxon>
    </lineage>
</organism>
<accession>A0A0H2LR97</accession>
<evidence type="ECO:0000313" key="4">
    <source>
        <dbReference type="Proteomes" id="UP000035170"/>
    </source>
</evidence>
<feature type="chain" id="PRO_5005200483" description="DUF6351 domain-containing protein" evidence="1">
    <location>
        <begin position="22"/>
        <end position="754"/>
    </location>
</feature>
<name>A0A0H2LR97_VARPD</name>
<feature type="signal peptide" evidence="1">
    <location>
        <begin position="1"/>
        <end position="21"/>
    </location>
</feature>
<dbReference type="AlphaFoldDB" id="A0A0H2LR97"/>
<dbReference type="InterPro" id="IPR045556">
    <property type="entry name" value="DUF6351"/>
</dbReference>
<dbReference type="Proteomes" id="UP000035170">
    <property type="component" value="Unassembled WGS sequence"/>
</dbReference>
<keyword evidence="1" id="KW-0732">Signal</keyword>
<feature type="domain" description="DUF6351" evidence="2">
    <location>
        <begin position="53"/>
        <end position="733"/>
    </location>
</feature>
<dbReference type="Pfam" id="PF19878">
    <property type="entry name" value="DUF6351"/>
    <property type="match status" value="1"/>
</dbReference>
<dbReference type="RefSeq" id="WP_155419741.1">
    <property type="nucleotide sequence ID" value="NZ_JZWI01000043.1"/>
</dbReference>
<comment type="caution">
    <text evidence="3">The sequence shown here is derived from an EMBL/GenBank/DDBJ whole genome shotgun (WGS) entry which is preliminary data.</text>
</comment>
<evidence type="ECO:0000259" key="2">
    <source>
        <dbReference type="Pfam" id="PF19878"/>
    </source>
</evidence>
<dbReference type="EMBL" id="JZWI01000043">
    <property type="protein sequence ID" value="KLN52838.1"/>
    <property type="molecule type" value="Genomic_DNA"/>
</dbReference>
<evidence type="ECO:0000256" key="1">
    <source>
        <dbReference type="SAM" id="SignalP"/>
    </source>
</evidence>